<dbReference type="SMART" id="SM00044">
    <property type="entry name" value="CYCc"/>
    <property type="match status" value="1"/>
</dbReference>
<feature type="domain" description="Guanylate cyclase" evidence="8">
    <location>
        <begin position="447"/>
        <end position="579"/>
    </location>
</feature>
<proteinExistence type="inferred from homology"/>
<dbReference type="InterPro" id="IPR007890">
    <property type="entry name" value="CHASE2"/>
</dbReference>
<dbReference type="Proteomes" id="UP000190102">
    <property type="component" value="Unassembled WGS sequence"/>
</dbReference>
<dbReference type="PROSITE" id="PS50125">
    <property type="entry name" value="GUANYLATE_CYCLASE_2"/>
    <property type="match status" value="1"/>
</dbReference>
<dbReference type="GO" id="GO:0030313">
    <property type="term" value="C:cell envelope"/>
    <property type="evidence" value="ECO:0007669"/>
    <property type="project" value="UniProtKB-SubCell"/>
</dbReference>
<comment type="subcellular location">
    <subcellularLocation>
        <location evidence="1">Cell envelope</location>
    </subcellularLocation>
</comment>
<keyword evidence="6 7" id="KW-0472">Membrane</keyword>
<comment type="similarity">
    <text evidence="2">Belongs to the adenylyl cyclase class-3 family.</text>
</comment>
<sequence length="696" mass="76879">MRKRIVFVAFGIIAAILTSVGYRQAPQALQQLDYRMKDARFRVRGPIAPHKDVVVVAIDHASIKELGRWPWSREVTGKLIENLTYYGTKVTALDIVFSEPQSSAADAALASSIARSGNVVMGYFFREEEQAVDPAAVAQMERATVKLMKVAEGVQSIPLTQYANIDINLPQLGSKALDFGFFNAKSDGDGLYRRSILLLLYNGDIYPSLAMNALRHYLGSDIVLEVKSYGIDSLQIGSLRVPSQEDGTMALNYYGPARSFRTISAVDVVKKRLKKDELKGAMAFVGATEIGIYDIRPTPFDALQPGVELHATVAANALDRRFLKYDGITQTYEMLCILLLPILLGLVLAFMPGTFAGLAAFAGTTGLFLTINYFGFTLGLRDMTVIYPLLGLGLTYLGSESWRNLVVEKKGRQLKKAFSNYVSPDLVREIEKNPDKLVLGGEQREISILFSDIRGFTTVSESLTPPELVTLLNEYLSPMTRIVLEEKGTLDKFIGDAVMAIFNAPLDVPGHAEHACTAAVKMLEELKRLNVGFAERGMHTLDIGVGINTGPAVVGNMGADIRFDYTAIGDSVNLASRLEGLNKYYGSHILVSEDTHKQVTGGGFTFREVDRVRVKGKHLPIVMYELMITNLDLLPRFEEGLEKYRSQQFTEAQLIFDQLVSDYSDGPSRLYSSRCADYLETPPPADWDGVYTAKSK</sequence>
<evidence type="ECO:0000313" key="9">
    <source>
        <dbReference type="EMBL" id="SKA23115.1"/>
    </source>
</evidence>
<organism evidence="9 10">
    <name type="scientific">Trichlorobacter thiogenes</name>
    <dbReference type="NCBI Taxonomy" id="115783"/>
    <lineage>
        <taxon>Bacteria</taxon>
        <taxon>Pseudomonadati</taxon>
        <taxon>Thermodesulfobacteriota</taxon>
        <taxon>Desulfuromonadia</taxon>
        <taxon>Geobacterales</taxon>
        <taxon>Geobacteraceae</taxon>
        <taxon>Trichlorobacter</taxon>
    </lineage>
</organism>
<dbReference type="GO" id="GO:0006171">
    <property type="term" value="P:cAMP biosynthetic process"/>
    <property type="evidence" value="ECO:0007669"/>
    <property type="project" value="TreeGrafter"/>
</dbReference>
<dbReference type="Pfam" id="PF05226">
    <property type="entry name" value="CHASE2"/>
    <property type="match status" value="1"/>
</dbReference>
<dbReference type="PANTHER" id="PTHR43081">
    <property type="entry name" value="ADENYLATE CYCLASE, TERMINAL-DIFFERENTIATION SPECIFIC-RELATED"/>
    <property type="match status" value="1"/>
</dbReference>
<dbReference type="InterPro" id="IPR001054">
    <property type="entry name" value="A/G_cyclase"/>
</dbReference>
<dbReference type="RefSeq" id="WP_078791505.1">
    <property type="nucleotide sequence ID" value="NZ_FUWR01000030.1"/>
</dbReference>
<protein>
    <submittedName>
        <fullName evidence="9">Adenylate cyclase</fullName>
    </submittedName>
</protein>
<dbReference type="SMART" id="SM01080">
    <property type="entry name" value="CHASE2"/>
    <property type="match status" value="1"/>
</dbReference>
<evidence type="ECO:0000256" key="7">
    <source>
        <dbReference type="SAM" id="Phobius"/>
    </source>
</evidence>
<dbReference type="InterPro" id="IPR050697">
    <property type="entry name" value="Adenylyl/Guanylyl_Cyclase_3/4"/>
</dbReference>
<dbReference type="GO" id="GO:0035556">
    <property type="term" value="P:intracellular signal transduction"/>
    <property type="evidence" value="ECO:0007669"/>
    <property type="project" value="InterPro"/>
</dbReference>
<reference evidence="10" key="1">
    <citation type="submission" date="2017-02" db="EMBL/GenBank/DDBJ databases">
        <authorList>
            <person name="Varghese N."/>
            <person name="Submissions S."/>
        </authorList>
    </citation>
    <scope>NUCLEOTIDE SEQUENCE [LARGE SCALE GENOMIC DNA]</scope>
    <source>
        <strain evidence="10">ATCC BAA-34</strain>
    </source>
</reference>
<evidence type="ECO:0000256" key="4">
    <source>
        <dbReference type="ARBA" id="ARBA00022692"/>
    </source>
</evidence>
<dbReference type="Gene3D" id="3.30.70.1230">
    <property type="entry name" value="Nucleotide cyclase"/>
    <property type="match status" value="1"/>
</dbReference>
<dbReference type="FunFam" id="3.30.70.1230:FF:000016">
    <property type="entry name" value="Adenylate/guanylate cyclase domain-containing protein"/>
    <property type="match status" value="1"/>
</dbReference>
<dbReference type="EMBL" id="FUWR01000030">
    <property type="protein sequence ID" value="SKA23115.1"/>
    <property type="molecule type" value="Genomic_DNA"/>
</dbReference>
<keyword evidence="4 7" id="KW-0812">Transmembrane</keyword>
<keyword evidence="10" id="KW-1185">Reference proteome</keyword>
<evidence type="ECO:0000256" key="3">
    <source>
        <dbReference type="ARBA" id="ARBA00022475"/>
    </source>
</evidence>
<keyword evidence="5 7" id="KW-1133">Transmembrane helix</keyword>
<dbReference type="GO" id="GO:0004016">
    <property type="term" value="F:adenylate cyclase activity"/>
    <property type="evidence" value="ECO:0007669"/>
    <property type="project" value="UniProtKB-ARBA"/>
</dbReference>
<accession>A0A1T4S4F6</accession>
<evidence type="ECO:0000259" key="8">
    <source>
        <dbReference type="PROSITE" id="PS50125"/>
    </source>
</evidence>
<dbReference type="Pfam" id="PF00211">
    <property type="entry name" value="Guanylate_cyc"/>
    <property type="match status" value="1"/>
</dbReference>
<dbReference type="AlphaFoldDB" id="A0A1T4S4F6"/>
<evidence type="ECO:0000313" key="10">
    <source>
        <dbReference type="Proteomes" id="UP000190102"/>
    </source>
</evidence>
<dbReference type="CDD" id="cd07302">
    <property type="entry name" value="CHD"/>
    <property type="match status" value="1"/>
</dbReference>
<feature type="transmembrane region" description="Helical" evidence="7">
    <location>
        <begin position="358"/>
        <end position="379"/>
    </location>
</feature>
<dbReference type="STRING" id="115783.SAMN02745119_03251"/>
<feature type="transmembrane region" description="Helical" evidence="7">
    <location>
        <begin position="332"/>
        <end position="351"/>
    </location>
</feature>
<evidence type="ECO:0000256" key="1">
    <source>
        <dbReference type="ARBA" id="ARBA00004196"/>
    </source>
</evidence>
<evidence type="ECO:0000256" key="6">
    <source>
        <dbReference type="ARBA" id="ARBA00023136"/>
    </source>
</evidence>
<dbReference type="InterPro" id="IPR029787">
    <property type="entry name" value="Nucleotide_cyclase"/>
</dbReference>
<name>A0A1T4S4F6_9BACT</name>
<evidence type="ECO:0000256" key="5">
    <source>
        <dbReference type="ARBA" id="ARBA00022989"/>
    </source>
</evidence>
<dbReference type="SUPFAM" id="SSF55073">
    <property type="entry name" value="Nucleotide cyclase"/>
    <property type="match status" value="1"/>
</dbReference>
<dbReference type="OrthoDB" id="9806735at2"/>
<evidence type="ECO:0000256" key="2">
    <source>
        <dbReference type="ARBA" id="ARBA00005381"/>
    </source>
</evidence>
<gene>
    <name evidence="9" type="ORF">SAMN02745119_03251</name>
</gene>
<dbReference type="PANTHER" id="PTHR43081:SF1">
    <property type="entry name" value="ADENYLATE CYCLASE, TERMINAL-DIFFERENTIATION SPECIFIC"/>
    <property type="match status" value="1"/>
</dbReference>
<keyword evidence="3" id="KW-1003">Cell membrane</keyword>